<dbReference type="EMBL" id="CP003344">
    <property type="protein sequence ID" value="AGA67865.1"/>
    <property type="molecule type" value="Genomic_DNA"/>
</dbReference>
<dbReference type="PANTHER" id="PTHR42983">
    <property type="entry name" value="DINITROGENASE IRON-MOLYBDENUM COFACTOR PROTEIN-RELATED"/>
    <property type="match status" value="1"/>
</dbReference>
<dbReference type="HOGENOM" id="CLU_104194_2_0_9"/>
<protein>
    <recommendedName>
        <fullName evidence="1">Dinitrogenase iron-molybdenum cofactor biosynthesis domain-containing protein</fullName>
    </recommendedName>
</protein>
<organism evidence="2 3">
    <name type="scientific">Desulfitobacterium dichloroeliminans (strain LMG P-21439 / DCA1)</name>
    <dbReference type="NCBI Taxonomy" id="871963"/>
    <lineage>
        <taxon>Bacteria</taxon>
        <taxon>Bacillati</taxon>
        <taxon>Bacillota</taxon>
        <taxon>Clostridia</taxon>
        <taxon>Eubacteriales</taxon>
        <taxon>Desulfitobacteriaceae</taxon>
        <taxon>Desulfitobacterium</taxon>
    </lineage>
</organism>
<evidence type="ECO:0000313" key="3">
    <source>
        <dbReference type="Proteomes" id="UP000010797"/>
    </source>
</evidence>
<proteinExistence type="predicted"/>
<dbReference type="InterPro" id="IPR003731">
    <property type="entry name" value="Di-Nase_FeMo-co_biosynth"/>
</dbReference>
<sequence length="121" mass="13048">MMKIALPSRQNRIDDHFGHCEYFTIYTVDNNSKEILEEETVASPAGCGCKSNIAQTLSEKGVKVMLAGNMGEGAVGVLKNSGIEVLRGCSGDVKTVALHWLEGSLKDSGDSCHEHEHSCHS</sequence>
<dbReference type="InterPro" id="IPR036105">
    <property type="entry name" value="DiNase_FeMo-co_biosyn_sf"/>
</dbReference>
<dbReference type="InterPro" id="IPR033913">
    <property type="entry name" value="MTH1175_dom"/>
</dbReference>
<reference evidence="3" key="1">
    <citation type="submission" date="2012-02" db="EMBL/GenBank/DDBJ databases">
        <title>Complete sequence of Desulfitobacterium dichloroeliminans LMG P-21439.</title>
        <authorList>
            <person name="Lucas S."/>
            <person name="Han J."/>
            <person name="Lapidus A."/>
            <person name="Cheng J.-F."/>
            <person name="Goodwin L."/>
            <person name="Pitluck S."/>
            <person name="Peters L."/>
            <person name="Ovchinnikova G."/>
            <person name="Teshima H."/>
            <person name="Detter J.C."/>
            <person name="Han C."/>
            <person name="Tapia R."/>
            <person name="Land M."/>
            <person name="Hauser L."/>
            <person name="Kyrpides N."/>
            <person name="Ivanova N."/>
            <person name="Pagani I."/>
            <person name="Kruse T."/>
            <person name="de Vos W.M."/>
            <person name="Boon N."/>
            <person name="Smidt H."/>
            <person name="Woyke T."/>
        </authorList>
    </citation>
    <scope>NUCLEOTIDE SEQUENCE [LARGE SCALE GENOMIC DNA]</scope>
    <source>
        <strain evidence="3">LMG P-21439 / DCA1</strain>
    </source>
</reference>
<name>L0F481_DESDL</name>
<gene>
    <name evidence="2" type="ordered locus">Desdi_0317</name>
</gene>
<dbReference type="Pfam" id="PF02579">
    <property type="entry name" value="Nitro_FeMo-Co"/>
    <property type="match status" value="1"/>
</dbReference>
<dbReference type="AlphaFoldDB" id="L0F481"/>
<feature type="domain" description="Dinitrogenase iron-molybdenum cofactor biosynthesis" evidence="1">
    <location>
        <begin position="10"/>
        <end position="100"/>
    </location>
</feature>
<dbReference type="SUPFAM" id="SSF53146">
    <property type="entry name" value="Nitrogenase accessory factor-like"/>
    <property type="match status" value="1"/>
</dbReference>
<dbReference type="STRING" id="871963.Desdi_0317"/>
<evidence type="ECO:0000313" key="2">
    <source>
        <dbReference type="EMBL" id="AGA67865.1"/>
    </source>
</evidence>
<accession>L0F481</accession>
<dbReference type="Gene3D" id="3.30.420.130">
    <property type="entry name" value="Dinitrogenase iron-molybdenum cofactor biosynthesis domain"/>
    <property type="match status" value="1"/>
</dbReference>
<dbReference type="KEGG" id="ddl:Desdi_0317"/>
<dbReference type="CDD" id="cd00851">
    <property type="entry name" value="MTH1175"/>
    <property type="match status" value="1"/>
</dbReference>
<dbReference type="eggNOG" id="COG1433">
    <property type="taxonomic scope" value="Bacteria"/>
</dbReference>
<dbReference type="PANTHER" id="PTHR42983:SF1">
    <property type="entry name" value="IRON-MOLYBDENUM PROTEIN"/>
    <property type="match status" value="1"/>
</dbReference>
<evidence type="ECO:0000259" key="1">
    <source>
        <dbReference type="Pfam" id="PF02579"/>
    </source>
</evidence>
<dbReference type="Proteomes" id="UP000010797">
    <property type="component" value="Chromosome"/>
</dbReference>
<keyword evidence="3" id="KW-1185">Reference proteome</keyword>